<keyword evidence="2" id="KW-1185">Reference proteome</keyword>
<proteinExistence type="predicted"/>
<reference evidence="1 2" key="1">
    <citation type="submission" date="2014-12" db="EMBL/GenBank/DDBJ databases">
        <title>Draft genome sequence of Paenibacillus kamchatkensis strain B-2647.</title>
        <authorList>
            <person name="Karlyshev A.V."/>
            <person name="Kudryashova E.B."/>
        </authorList>
    </citation>
    <scope>NUCLEOTIDE SEQUENCE [LARGE SCALE GENOMIC DNA]</scope>
    <source>
        <strain evidence="1 2">VKM B-2647</strain>
    </source>
</reference>
<accession>A0ABR5A1W6</accession>
<dbReference type="Proteomes" id="UP000031967">
    <property type="component" value="Unassembled WGS sequence"/>
</dbReference>
<gene>
    <name evidence="1" type="ORF">SD70_32315</name>
</gene>
<comment type="caution">
    <text evidence="1">The sequence shown here is derived from an EMBL/GenBank/DDBJ whole genome shotgun (WGS) entry which is preliminary data.</text>
</comment>
<dbReference type="EMBL" id="JXAK01000130">
    <property type="protein sequence ID" value="KIL34985.1"/>
    <property type="molecule type" value="Genomic_DNA"/>
</dbReference>
<evidence type="ECO:0000313" key="1">
    <source>
        <dbReference type="EMBL" id="KIL34985.1"/>
    </source>
</evidence>
<name>A0ABR5A1W6_9BACL</name>
<evidence type="ECO:0000313" key="2">
    <source>
        <dbReference type="Proteomes" id="UP000031967"/>
    </source>
</evidence>
<organism evidence="1 2">
    <name type="scientific">Gordoniibacillus kamchatkensis</name>
    <dbReference type="NCBI Taxonomy" id="1590651"/>
    <lineage>
        <taxon>Bacteria</taxon>
        <taxon>Bacillati</taxon>
        <taxon>Bacillota</taxon>
        <taxon>Bacilli</taxon>
        <taxon>Bacillales</taxon>
        <taxon>Paenibacillaceae</taxon>
        <taxon>Gordoniibacillus</taxon>
    </lineage>
</organism>
<dbReference type="RefSeq" id="WP_041052806.1">
    <property type="nucleotide sequence ID" value="NZ_JXAK01000130.1"/>
</dbReference>
<protein>
    <recommendedName>
        <fullName evidence="3">DUF2642 domain-containing protein</fullName>
    </recommendedName>
</protein>
<evidence type="ECO:0008006" key="3">
    <source>
        <dbReference type="Google" id="ProtNLM"/>
    </source>
</evidence>
<sequence>MISDEQLDQYRVAGTMLRVVRDADPVNDVRGIVVAWDAELVMIRKPNRRLVKLDRRYLYRPFAEPRPTDVEAVDEERR</sequence>